<dbReference type="NCBIfam" id="TIGR01641">
    <property type="entry name" value="phageSPP1_gp7"/>
    <property type="match status" value="1"/>
</dbReference>
<organism evidence="2">
    <name type="scientific">marine sediment metagenome</name>
    <dbReference type="NCBI Taxonomy" id="412755"/>
    <lineage>
        <taxon>unclassified sequences</taxon>
        <taxon>metagenomes</taxon>
        <taxon>ecological metagenomes</taxon>
    </lineage>
</organism>
<feature type="domain" description="Phage head morphogenesis" evidence="1">
    <location>
        <begin position="160"/>
        <end position="265"/>
    </location>
</feature>
<proteinExistence type="predicted"/>
<dbReference type="AlphaFoldDB" id="X0TH69"/>
<accession>X0TH69</accession>
<dbReference type="EMBL" id="BARS01017786">
    <property type="protein sequence ID" value="GAF87452.1"/>
    <property type="molecule type" value="Genomic_DNA"/>
</dbReference>
<evidence type="ECO:0000313" key="2">
    <source>
        <dbReference type="EMBL" id="GAF87452.1"/>
    </source>
</evidence>
<dbReference type="Pfam" id="PF04233">
    <property type="entry name" value="Phage_Mu_F"/>
    <property type="match status" value="1"/>
</dbReference>
<protein>
    <recommendedName>
        <fullName evidence="1">Phage head morphogenesis domain-containing protein</fullName>
    </recommendedName>
</protein>
<comment type="caution">
    <text evidence="2">The sequence shown here is derived from an EMBL/GenBank/DDBJ whole genome shotgun (WGS) entry which is preliminary data.</text>
</comment>
<reference evidence="2" key="1">
    <citation type="journal article" date="2014" name="Front. Microbiol.">
        <title>High frequency of phylogenetically diverse reductive dehalogenase-homologous genes in deep subseafloor sedimentary metagenomes.</title>
        <authorList>
            <person name="Kawai M."/>
            <person name="Futagami T."/>
            <person name="Toyoda A."/>
            <person name="Takaki Y."/>
            <person name="Nishi S."/>
            <person name="Hori S."/>
            <person name="Arai W."/>
            <person name="Tsubouchi T."/>
            <person name="Morono Y."/>
            <person name="Uchiyama I."/>
            <person name="Ito T."/>
            <person name="Fujiyama A."/>
            <person name="Inagaki F."/>
            <person name="Takami H."/>
        </authorList>
    </citation>
    <scope>NUCLEOTIDE SEQUENCE</scope>
    <source>
        <strain evidence="2">Expedition CK06-06</strain>
    </source>
</reference>
<dbReference type="InterPro" id="IPR006528">
    <property type="entry name" value="Phage_head_morphogenesis_dom"/>
</dbReference>
<gene>
    <name evidence="2" type="ORF">S01H1_29044</name>
</gene>
<name>X0TH69_9ZZZZ</name>
<sequence>MVDMRKRFNNIKKMIQEALIDLDVFGLQEPQAPDFLFNEFVTNVLPAREAWRFNTNAEKIKLFQGWLQEQIKGPNAPLSVNAVGDPWTATYIDSAYRKGVVQAYNTTNRRTGAESLDFEEGRRAQFLESSFTQGERLDSVRFLYARSFAELEGISAGMSQQIGRILADGLANGKGIRTIAREMSNAISGITKQRALTLARTEIVGAHAEGTLDAFEELGIEKVKVLAEWSTAGDDRVCPLCEPLEGSVMTIKQARGLIPRHPNCRLL</sequence>
<evidence type="ECO:0000259" key="1">
    <source>
        <dbReference type="Pfam" id="PF04233"/>
    </source>
</evidence>
<feature type="non-terminal residue" evidence="2">
    <location>
        <position position="267"/>
    </location>
</feature>